<comment type="caution">
    <text evidence="5">The sequence shown here is derived from an EMBL/GenBank/DDBJ whole genome shotgun (WGS) entry which is preliminary data.</text>
</comment>
<accession>A0A8J7S132</accession>
<dbReference type="InterPro" id="IPR011006">
    <property type="entry name" value="CheY-like_superfamily"/>
</dbReference>
<keyword evidence="6" id="KW-1185">Reference proteome</keyword>
<organism evidence="5 6">
    <name type="scientific">Marivibrio halodurans</name>
    <dbReference type="NCBI Taxonomy" id="2039722"/>
    <lineage>
        <taxon>Bacteria</taxon>
        <taxon>Pseudomonadati</taxon>
        <taxon>Pseudomonadota</taxon>
        <taxon>Alphaproteobacteria</taxon>
        <taxon>Rhodospirillales</taxon>
        <taxon>Rhodospirillaceae</taxon>
        <taxon>Marivibrio</taxon>
    </lineage>
</organism>
<feature type="modified residue" description="4-aspartylphosphate" evidence="2">
    <location>
        <position position="51"/>
    </location>
</feature>
<name>A0A8J7S132_9PROT</name>
<evidence type="ECO:0000259" key="4">
    <source>
        <dbReference type="PROSITE" id="PS50110"/>
    </source>
</evidence>
<dbReference type="EMBL" id="JAGMWN010000003">
    <property type="protein sequence ID" value="MBP5856754.1"/>
    <property type="molecule type" value="Genomic_DNA"/>
</dbReference>
<proteinExistence type="predicted"/>
<sequence length="138" mass="15210">MLICVVDDDAMLRDALDALLSEAGHEVRCVADGLEALDVLEVWPADLILCDLLMPGAEGFELLRTVRRKRLGMWFIMMSGAQGELAHFLNHAPVLGADATIRKPFKPNALFETIETVSRTDRPSGIGHSDEEHDDGQQ</sequence>
<dbReference type="Proteomes" id="UP000672602">
    <property type="component" value="Unassembled WGS sequence"/>
</dbReference>
<protein>
    <submittedName>
        <fullName evidence="5">Response regulator</fullName>
    </submittedName>
</protein>
<dbReference type="PANTHER" id="PTHR44591:SF3">
    <property type="entry name" value="RESPONSE REGULATORY DOMAIN-CONTAINING PROTEIN"/>
    <property type="match status" value="1"/>
</dbReference>
<evidence type="ECO:0000313" key="5">
    <source>
        <dbReference type="EMBL" id="MBP5856754.1"/>
    </source>
</evidence>
<dbReference type="PANTHER" id="PTHR44591">
    <property type="entry name" value="STRESS RESPONSE REGULATOR PROTEIN 1"/>
    <property type="match status" value="1"/>
</dbReference>
<dbReference type="SMART" id="SM00448">
    <property type="entry name" value="REC"/>
    <property type="match status" value="1"/>
</dbReference>
<dbReference type="InterPro" id="IPR001789">
    <property type="entry name" value="Sig_transdc_resp-reg_receiver"/>
</dbReference>
<dbReference type="RefSeq" id="WP_210681348.1">
    <property type="nucleotide sequence ID" value="NZ_JAGMWN010000003.1"/>
</dbReference>
<dbReference type="InterPro" id="IPR050595">
    <property type="entry name" value="Bact_response_regulator"/>
</dbReference>
<feature type="domain" description="Response regulatory" evidence="4">
    <location>
        <begin position="2"/>
        <end position="118"/>
    </location>
</feature>
<evidence type="ECO:0000313" key="6">
    <source>
        <dbReference type="Proteomes" id="UP000672602"/>
    </source>
</evidence>
<dbReference type="SUPFAM" id="SSF52172">
    <property type="entry name" value="CheY-like"/>
    <property type="match status" value="1"/>
</dbReference>
<dbReference type="PROSITE" id="PS50110">
    <property type="entry name" value="RESPONSE_REGULATORY"/>
    <property type="match status" value="1"/>
</dbReference>
<feature type="compositionally biased region" description="Basic and acidic residues" evidence="3">
    <location>
        <begin position="118"/>
        <end position="138"/>
    </location>
</feature>
<evidence type="ECO:0000256" key="2">
    <source>
        <dbReference type="PROSITE-ProRule" id="PRU00169"/>
    </source>
</evidence>
<evidence type="ECO:0000256" key="1">
    <source>
        <dbReference type="ARBA" id="ARBA00022553"/>
    </source>
</evidence>
<reference evidence="5" key="1">
    <citation type="submission" date="2021-04" db="EMBL/GenBank/DDBJ databases">
        <authorList>
            <person name="Zhang D.-C."/>
        </authorList>
    </citation>
    <scope>NUCLEOTIDE SEQUENCE</scope>
    <source>
        <strain evidence="5">CGMCC 1.15697</strain>
    </source>
</reference>
<keyword evidence="1 2" id="KW-0597">Phosphoprotein</keyword>
<dbReference type="AlphaFoldDB" id="A0A8J7S132"/>
<feature type="region of interest" description="Disordered" evidence="3">
    <location>
        <begin position="117"/>
        <end position="138"/>
    </location>
</feature>
<dbReference type="Gene3D" id="3.40.50.2300">
    <property type="match status" value="1"/>
</dbReference>
<evidence type="ECO:0000256" key="3">
    <source>
        <dbReference type="SAM" id="MobiDB-lite"/>
    </source>
</evidence>
<dbReference type="Pfam" id="PF00072">
    <property type="entry name" value="Response_reg"/>
    <property type="match status" value="1"/>
</dbReference>
<gene>
    <name evidence="5" type="ORF">KAJ83_07020</name>
</gene>
<dbReference type="GO" id="GO:0000160">
    <property type="term" value="P:phosphorelay signal transduction system"/>
    <property type="evidence" value="ECO:0007669"/>
    <property type="project" value="InterPro"/>
</dbReference>